<dbReference type="EMBL" id="BSUK01000001">
    <property type="protein sequence ID" value="GMA22408.1"/>
    <property type="molecule type" value="Genomic_DNA"/>
</dbReference>
<keyword evidence="2 12" id="KW-0813">Transport</keyword>
<feature type="transmembrane region" description="Helical" evidence="12">
    <location>
        <begin position="119"/>
        <end position="140"/>
    </location>
</feature>
<dbReference type="PANTHER" id="PTHR43386">
    <property type="entry name" value="OLIGOPEPTIDE TRANSPORT SYSTEM PERMEASE PROTEIN APPC"/>
    <property type="match status" value="1"/>
</dbReference>
<evidence type="ECO:0000256" key="3">
    <source>
        <dbReference type="ARBA" id="ARBA00022475"/>
    </source>
</evidence>
<feature type="domain" description="ABC transmembrane type-1" evidence="14">
    <location>
        <begin position="121"/>
        <end position="308"/>
    </location>
</feature>
<evidence type="ECO:0000259" key="14">
    <source>
        <dbReference type="PROSITE" id="PS50928"/>
    </source>
</evidence>
<protein>
    <recommendedName>
        <fullName evidence="11">Oligopeptide transport system permease protein OppC</fullName>
    </recommendedName>
</protein>
<proteinExistence type="inferred from homology"/>
<feature type="region of interest" description="Disordered" evidence="13">
    <location>
        <begin position="1"/>
        <end position="25"/>
    </location>
</feature>
<evidence type="ECO:0000256" key="11">
    <source>
        <dbReference type="ARBA" id="ARBA00072251"/>
    </source>
</evidence>
<dbReference type="SUPFAM" id="SSF161098">
    <property type="entry name" value="MetI-like"/>
    <property type="match status" value="1"/>
</dbReference>
<keyword evidence="3" id="KW-1003">Cell membrane</keyword>
<feature type="region of interest" description="Disordered" evidence="13">
    <location>
        <begin position="326"/>
        <end position="358"/>
    </location>
</feature>
<evidence type="ECO:0000256" key="9">
    <source>
        <dbReference type="ARBA" id="ARBA00023136"/>
    </source>
</evidence>
<keyword evidence="8 12" id="KW-1133">Transmembrane helix</keyword>
<dbReference type="CDD" id="cd06261">
    <property type="entry name" value="TM_PBP2"/>
    <property type="match status" value="1"/>
</dbReference>
<dbReference type="PROSITE" id="PS50928">
    <property type="entry name" value="ABC_TM1"/>
    <property type="match status" value="1"/>
</dbReference>
<evidence type="ECO:0000256" key="5">
    <source>
        <dbReference type="ARBA" id="ARBA00022692"/>
    </source>
</evidence>
<dbReference type="Proteomes" id="UP001157091">
    <property type="component" value="Unassembled WGS sequence"/>
</dbReference>
<dbReference type="Gene3D" id="1.10.3720.10">
    <property type="entry name" value="MetI-like"/>
    <property type="match status" value="1"/>
</dbReference>
<comment type="subcellular location">
    <subcellularLocation>
        <location evidence="1">Cell inner membrane</location>
        <topology evidence="1">Multi-pass membrane protein</topology>
    </subcellularLocation>
    <subcellularLocation>
        <location evidence="12">Cell membrane</location>
        <topology evidence="12">Multi-pass membrane protein</topology>
    </subcellularLocation>
</comment>
<evidence type="ECO:0000313" key="16">
    <source>
        <dbReference type="Proteomes" id="UP001157091"/>
    </source>
</evidence>
<evidence type="ECO:0000256" key="8">
    <source>
        <dbReference type="ARBA" id="ARBA00022989"/>
    </source>
</evidence>
<accession>A0ABQ6HV59</accession>
<feature type="transmembrane region" description="Helical" evidence="12">
    <location>
        <begin position="43"/>
        <end position="66"/>
    </location>
</feature>
<evidence type="ECO:0000256" key="4">
    <source>
        <dbReference type="ARBA" id="ARBA00022519"/>
    </source>
</evidence>
<keyword evidence="5 12" id="KW-0812">Transmembrane</keyword>
<dbReference type="Pfam" id="PF12911">
    <property type="entry name" value="OppC_N"/>
    <property type="match status" value="1"/>
</dbReference>
<dbReference type="InterPro" id="IPR035906">
    <property type="entry name" value="MetI-like_sf"/>
</dbReference>
<evidence type="ECO:0000256" key="12">
    <source>
        <dbReference type="RuleBase" id="RU363032"/>
    </source>
</evidence>
<sequence length="358" mass="38956">MTSPLSNMDEVSPAPATPEPEEQVRGLSQGRIVFKRFMDHRGAVIGIIVFILVLILAVSSIGLGPIPGWWKFSYKETPDIMNGGHPTLQLFPFHLGEHPFGQDRVGRDMFAMTMRGTQISISIMIIVGIVAAAIGILIGASSGFFRGKTEAILMRFTDMIIIIPSLIAAAVIAKSSQHLGGIWFLAIFLGFVSWTGMARLVRGDFLTLREREFVDAARLAGASNRRIIFKHILPNAIGVITVNTTLLMSSAILTETALSYVGLGVQAPDISLGKLISDNQAAFSTRPWLFWWPGLFIVVICLCVNFVGDGLRDAFDPRQKKFRLKKDKGDQRVAPAPLESPIDDALDGTSEAPGAGRP</sequence>
<evidence type="ECO:0000256" key="10">
    <source>
        <dbReference type="ARBA" id="ARBA00024202"/>
    </source>
</evidence>
<evidence type="ECO:0000256" key="6">
    <source>
        <dbReference type="ARBA" id="ARBA00022856"/>
    </source>
</evidence>
<dbReference type="PANTHER" id="PTHR43386:SF2">
    <property type="entry name" value="OLIGOPEPTIDE TRANSPORT SYSTEM PERMEASE PROTEIN OPPC"/>
    <property type="match status" value="1"/>
</dbReference>
<organism evidence="15 16">
    <name type="scientific">Luteimicrobium album</name>
    <dbReference type="NCBI Taxonomy" id="1054550"/>
    <lineage>
        <taxon>Bacteria</taxon>
        <taxon>Bacillati</taxon>
        <taxon>Actinomycetota</taxon>
        <taxon>Actinomycetes</taxon>
        <taxon>Micrococcales</taxon>
        <taxon>Luteimicrobium</taxon>
    </lineage>
</organism>
<dbReference type="InterPro" id="IPR050366">
    <property type="entry name" value="BP-dependent_transpt_permease"/>
</dbReference>
<comment type="similarity">
    <text evidence="10">Belongs to the binding-protein-dependent transport system permease family. OppBC subfamily.</text>
</comment>
<keyword evidence="4" id="KW-0997">Cell inner membrane</keyword>
<comment type="caution">
    <text evidence="15">The sequence shown here is derived from an EMBL/GenBank/DDBJ whole genome shotgun (WGS) entry which is preliminary data.</text>
</comment>
<keyword evidence="6" id="KW-0571">Peptide transport</keyword>
<gene>
    <name evidence="15" type="ORF">GCM10025864_01670</name>
</gene>
<feature type="transmembrane region" description="Helical" evidence="12">
    <location>
        <begin position="179"/>
        <end position="201"/>
    </location>
</feature>
<keyword evidence="16" id="KW-1185">Reference proteome</keyword>
<feature type="transmembrane region" description="Helical" evidence="12">
    <location>
        <begin position="152"/>
        <end position="173"/>
    </location>
</feature>
<name>A0ABQ6HV59_9MICO</name>
<dbReference type="InterPro" id="IPR025966">
    <property type="entry name" value="OppC_N"/>
</dbReference>
<dbReference type="Pfam" id="PF00528">
    <property type="entry name" value="BPD_transp_1"/>
    <property type="match status" value="1"/>
</dbReference>
<evidence type="ECO:0000256" key="7">
    <source>
        <dbReference type="ARBA" id="ARBA00022927"/>
    </source>
</evidence>
<evidence type="ECO:0000256" key="1">
    <source>
        <dbReference type="ARBA" id="ARBA00004429"/>
    </source>
</evidence>
<dbReference type="RefSeq" id="WP_284291396.1">
    <property type="nucleotide sequence ID" value="NZ_BSUK01000001.1"/>
</dbReference>
<evidence type="ECO:0000256" key="2">
    <source>
        <dbReference type="ARBA" id="ARBA00022448"/>
    </source>
</evidence>
<evidence type="ECO:0000256" key="13">
    <source>
        <dbReference type="SAM" id="MobiDB-lite"/>
    </source>
</evidence>
<reference evidence="16" key="1">
    <citation type="journal article" date="2019" name="Int. J. Syst. Evol. Microbiol.">
        <title>The Global Catalogue of Microorganisms (GCM) 10K type strain sequencing project: providing services to taxonomists for standard genome sequencing and annotation.</title>
        <authorList>
            <consortium name="The Broad Institute Genomics Platform"/>
            <consortium name="The Broad Institute Genome Sequencing Center for Infectious Disease"/>
            <person name="Wu L."/>
            <person name="Ma J."/>
        </authorList>
    </citation>
    <scope>NUCLEOTIDE SEQUENCE [LARGE SCALE GENOMIC DNA]</scope>
    <source>
        <strain evidence="16">NBRC 106348</strain>
    </source>
</reference>
<feature type="transmembrane region" description="Helical" evidence="12">
    <location>
        <begin position="232"/>
        <end position="253"/>
    </location>
</feature>
<feature type="transmembrane region" description="Helical" evidence="12">
    <location>
        <begin position="289"/>
        <end position="311"/>
    </location>
</feature>
<keyword evidence="7" id="KW-0653">Protein transport</keyword>
<evidence type="ECO:0000313" key="15">
    <source>
        <dbReference type="EMBL" id="GMA22408.1"/>
    </source>
</evidence>
<dbReference type="InterPro" id="IPR000515">
    <property type="entry name" value="MetI-like"/>
</dbReference>
<keyword evidence="9 12" id="KW-0472">Membrane</keyword>